<evidence type="ECO:0000313" key="2">
    <source>
        <dbReference type="Proteomes" id="UP000291334"/>
    </source>
</evidence>
<name>A0ABY1Z169_9GAMM</name>
<gene>
    <name evidence="1" type="ORF">DNK34_21615</name>
</gene>
<dbReference type="EMBL" id="QJUM01000032">
    <property type="protein sequence ID" value="TBV01237.1"/>
    <property type="molecule type" value="Genomic_DNA"/>
</dbReference>
<comment type="caution">
    <text evidence="1">The sequence shown here is derived from an EMBL/GenBank/DDBJ whole genome shotgun (WGS) entry which is preliminary data.</text>
</comment>
<protein>
    <submittedName>
        <fullName evidence="1">Uncharacterized protein</fullName>
    </submittedName>
</protein>
<proteinExistence type="predicted"/>
<dbReference type="RefSeq" id="WP_131176922.1">
    <property type="nucleotide sequence ID" value="NZ_QJUM01000032.1"/>
</dbReference>
<sequence>MSRSKRKTPICGITTAKSETFDKACWHRAFRRAENLRLATDPESEAHHIREFSDPWSMQKDGKCYWGDEHRDAKWLRK</sequence>
<organism evidence="1 2">
    <name type="scientific">Phytopseudomonas dryadis</name>
    <dbReference type="NCBI Taxonomy" id="2487520"/>
    <lineage>
        <taxon>Bacteria</taxon>
        <taxon>Pseudomonadati</taxon>
        <taxon>Pseudomonadota</taxon>
        <taxon>Gammaproteobacteria</taxon>
        <taxon>Pseudomonadales</taxon>
        <taxon>Pseudomonadaceae</taxon>
        <taxon>Phytopseudomonas</taxon>
    </lineage>
</organism>
<dbReference type="Proteomes" id="UP000291334">
    <property type="component" value="Unassembled WGS sequence"/>
</dbReference>
<accession>A0ABY1Z169</accession>
<evidence type="ECO:0000313" key="1">
    <source>
        <dbReference type="EMBL" id="TBV01237.1"/>
    </source>
</evidence>
<keyword evidence="2" id="KW-1185">Reference proteome</keyword>
<reference evidence="1 2" key="1">
    <citation type="submission" date="2018-06" db="EMBL/GenBank/DDBJ databases">
        <title>Three novel Pseudomonas species isolated from symptomatic oak.</title>
        <authorList>
            <person name="Bueno-Gonzalez V."/>
            <person name="Brady C."/>
        </authorList>
    </citation>
    <scope>NUCLEOTIDE SEQUENCE [LARGE SCALE GENOMIC DNA]</scope>
    <source>
        <strain evidence="1 2">P26B</strain>
    </source>
</reference>